<comment type="caution">
    <text evidence="2">The sequence shown here is derived from an EMBL/GenBank/DDBJ whole genome shotgun (WGS) entry which is preliminary data.</text>
</comment>
<evidence type="ECO:0000313" key="3">
    <source>
        <dbReference type="Proteomes" id="UP001252875"/>
    </source>
</evidence>
<gene>
    <name evidence="2" type="ORF">P7D85_12660</name>
</gene>
<proteinExistence type="predicted"/>
<sequence>MKKSDVQTKPLTERQIFSIKRDNLERKIISYFEHSQNVSAVIEYAVAIMVRNTLILSDYSFMFQDLICELLLTAKPSNTLRRYCYYFKNYFSDENDWQKVINRLFKNQKEFQHFTKEARLYSKFLTTPGTSTRKYPDLELRLISIFEDAAGKKHRMSLRDMDETYTRAHTSKILEILTTLSVFKKADGTRRFAKFIKTSRPGSKDTFDDDGWPEELQEESVQFVDAEFSEPDPIEIVVPADVDPSGLNESDVLALVQAAHPEIDSIENIPVAFVEEVPADSPSAEQPPVIEEPLPCPETDATATKPETIKAAASPTPAKKPKKKKPNTSKLAYRMNLIDNWLKRHTKE</sequence>
<dbReference type="Proteomes" id="UP001252875">
    <property type="component" value="Unassembled WGS sequence"/>
</dbReference>
<organism evidence="2 3">
    <name type="scientific">Enterococcus hulanensis</name>
    <dbReference type="NCBI Taxonomy" id="2559929"/>
    <lineage>
        <taxon>Bacteria</taxon>
        <taxon>Bacillati</taxon>
        <taxon>Bacillota</taxon>
        <taxon>Bacilli</taxon>
        <taxon>Lactobacillales</taxon>
        <taxon>Enterococcaceae</taxon>
        <taxon>Enterococcus</taxon>
    </lineage>
</organism>
<dbReference type="RefSeq" id="WP_311822615.1">
    <property type="nucleotide sequence ID" value="NZ_JARPYF010000003.1"/>
</dbReference>
<feature type="region of interest" description="Disordered" evidence="1">
    <location>
        <begin position="278"/>
        <end position="332"/>
    </location>
</feature>
<name>A0ABU3F135_9ENTE</name>
<protein>
    <submittedName>
        <fullName evidence="2">Uncharacterized protein</fullName>
    </submittedName>
</protein>
<dbReference type="EMBL" id="JARPYI010000007">
    <property type="protein sequence ID" value="MDT2600632.1"/>
    <property type="molecule type" value="Genomic_DNA"/>
</dbReference>
<evidence type="ECO:0000313" key="2">
    <source>
        <dbReference type="EMBL" id="MDT2600632.1"/>
    </source>
</evidence>
<accession>A0ABU3F135</accession>
<evidence type="ECO:0000256" key="1">
    <source>
        <dbReference type="SAM" id="MobiDB-lite"/>
    </source>
</evidence>
<keyword evidence="3" id="KW-1185">Reference proteome</keyword>
<reference evidence="2 3" key="1">
    <citation type="submission" date="2023-03" db="EMBL/GenBank/DDBJ databases">
        <authorList>
            <person name="Shen W."/>
            <person name="Cai J."/>
        </authorList>
    </citation>
    <scope>NUCLEOTIDE SEQUENCE [LARGE SCALE GENOMIC DNA]</scope>
    <source>
        <strain evidence="2 3">D6-4</strain>
    </source>
</reference>